<sequence length="157" mass="16563">MRPALRPNDGDAQYRVALLVPARAAGAVVPPREGLDGVKVAPAADAARGERVGSWQWQRRGDGGESKVGVGGDDARVQEDVKGLRGEGDVGGVNGLKGEEEAGRAVKLLDGERHLGGWRGRTTAAPVRGSVVKKKRRNVYSKAEIRAGSYLKAGEED</sequence>
<accession>A0A0A2WFE4</accession>
<proteinExistence type="predicted"/>
<comment type="caution">
    <text evidence="2">The sequence shown here is derived from an EMBL/GenBank/DDBJ whole genome shotgun (WGS) entry which is preliminary data.</text>
</comment>
<evidence type="ECO:0000313" key="2">
    <source>
        <dbReference type="EMBL" id="KGQ11864.1"/>
    </source>
</evidence>
<organism evidence="2 3">
    <name type="scientific">Beauveria bassiana D1-5</name>
    <dbReference type="NCBI Taxonomy" id="1245745"/>
    <lineage>
        <taxon>Eukaryota</taxon>
        <taxon>Fungi</taxon>
        <taxon>Dikarya</taxon>
        <taxon>Ascomycota</taxon>
        <taxon>Pezizomycotina</taxon>
        <taxon>Sordariomycetes</taxon>
        <taxon>Hypocreomycetidae</taxon>
        <taxon>Hypocreales</taxon>
        <taxon>Cordycipitaceae</taxon>
        <taxon>Beauveria</taxon>
    </lineage>
</organism>
<dbReference type="AlphaFoldDB" id="A0A0A2WFE4"/>
<evidence type="ECO:0000256" key="1">
    <source>
        <dbReference type="SAM" id="MobiDB-lite"/>
    </source>
</evidence>
<dbReference type="HOGENOM" id="CLU_1677534_0_0_1"/>
<gene>
    <name evidence="2" type="ORF">BBAD15_g2389</name>
</gene>
<evidence type="ECO:0000313" key="3">
    <source>
        <dbReference type="Proteomes" id="UP000030106"/>
    </source>
</evidence>
<name>A0A0A2WFE4_BEABA</name>
<protein>
    <submittedName>
        <fullName evidence="2">Uncharacterized protein</fullName>
    </submittedName>
</protein>
<dbReference type="Proteomes" id="UP000030106">
    <property type="component" value="Unassembled WGS sequence"/>
</dbReference>
<dbReference type="EMBL" id="ANFO01000163">
    <property type="protein sequence ID" value="KGQ11864.1"/>
    <property type="molecule type" value="Genomic_DNA"/>
</dbReference>
<feature type="region of interest" description="Disordered" evidence="1">
    <location>
        <begin position="45"/>
        <end position="72"/>
    </location>
</feature>
<reference evidence="2 3" key="1">
    <citation type="submission" date="2012-10" db="EMBL/GenBank/DDBJ databases">
        <title>Genome sequencing and analysis of entomopathogenic fungi Beauveria bassiana D1-5.</title>
        <authorList>
            <person name="Li Q."/>
            <person name="Wang L."/>
            <person name="Zhang Z."/>
            <person name="Wang Q."/>
            <person name="Ren J."/>
            <person name="Wang M."/>
            <person name="Xu W."/>
            <person name="Wang J."/>
            <person name="Lu Y."/>
            <person name="Du Q."/>
            <person name="Sun Z."/>
        </authorList>
    </citation>
    <scope>NUCLEOTIDE SEQUENCE [LARGE SCALE GENOMIC DNA]</scope>
    <source>
        <strain evidence="2 3">D1-5</strain>
    </source>
</reference>